<reference evidence="2" key="1">
    <citation type="journal article" date="2023" name="G3 (Bethesda)">
        <title>Genome assembly and association tests identify interacting loci associated with vigor, precocity, and sex in interspecific pistachio rootstocks.</title>
        <authorList>
            <person name="Palmer W."/>
            <person name="Jacygrad E."/>
            <person name="Sagayaradj S."/>
            <person name="Cavanaugh K."/>
            <person name="Han R."/>
            <person name="Bertier L."/>
            <person name="Beede B."/>
            <person name="Kafkas S."/>
            <person name="Golino D."/>
            <person name="Preece J."/>
            <person name="Michelmore R."/>
        </authorList>
    </citation>
    <scope>NUCLEOTIDE SEQUENCE [LARGE SCALE GENOMIC DNA]</scope>
</reference>
<accession>A0ACC0ZZM6</accession>
<name>A0ACC0ZZM6_9ROSI</name>
<evidence type="ECO:0000313" key="2">
    <source>
        <dbReference type="Proteomes" id="UP001164250"/>
    </source>
</evidence>
<organism evidence="1 2">
    <name type="scientific">Pistacia atlantica</name>
    <dbReference type="NCBI Taxonomy" id="434234"/>
    <lineage>
        <taxon>Eukaryota</taxon>
        <taxon>Viridiplantae</taxon>
        <taxon>Streptophyta</taxon>
        <taxon>Embryophyta</taxon>
        <taxon>Tracheophyta</taxon>
        <taxon>Spermatophyta</taxon>
        <taxon>Magnoliopsida</taxon>
        <taxon>eudicotyledons</taxon>
        <taxon>Gunneridae</taxon>
        <taxon>Pentapetalae</taxon>
        <taxon>rosids</taxon>
        <taxon>malvids</taxon>
        <taxon>Sapindales</taxon>
        <taxon>Anacardiaceae</taxon>
        <taxon>Pistacia</taxon>
    </lineage>
</organism>
<keyword evidence="2" id="KW-1185">Reference proteome</keyword>
<protein>
    <submittedName>
        <fullName evidence="1">Uncharacterized protein</fullName>
    </submittedName>
</protein>
<comment type="caution">
    <text evidence="1">The sequence shown here is derived from an EMBL/GenBank/DDBJ whole genome shotgun (WGS) entry which is preliminary data.</text>
</comment>
<dbReference type="EMBL" id="CM047908">
    <property type="protein sequence ID" value="KAJ0080675.1"/>
    <property type="molecule type" value="Genomic_DNA"/>
</dbReference>
<evidence type="ECO:0000313" key="1">
    <source>
        <dbReference type="EMBL" id="KAJ0080675.1"/>
    </source>
</evidence>
<dbReference type="Proteomes" id="UP001164250">
    <property type="component" value="Chromosome 12"/>
</dbReference>
<gene>
    <name evidence="1" type="ORF">Patl1_09853</name>
</gene>
<sequence length="132" mass="14706">MKIVKVTQLKDIHRQKITHIKEKARLSTPLEEKTIELQGASINLHVASEPSKSPTPLEEKTSEVPGASILHAAIQGEHFGLATLKDENGRTSPHLLATMSSAFKSGYRMGTWISRVFVLLYALSNFLYCNIY</sequence>
<proteinExistence type="predicted"/>